<accession>A0A1Y1ZLB7</accession>
<feature type="domain" description="Alpha/beta hydrolase fold-3" evidence="2">
    <location>
        <begin position="128"/>
        <end position="349"/>
    </location>
</feature>
<evidence type="ECO:0000313" key="4">
    <source>
        <dbReference type="Proteomes" id="UP000193144"/>
    </source>
</evidence>
<comment type="caution">
    <text evidence="3">The sequence shown here is derived from an EMBL/GenBank/DDBJ whole genome shotgun (WGS) entry which is preliminary data.</text>
</comment>
<dbReference type="InterPro" id="IPR029058">
    <property type="entry name" value="AB_hydrolase_fold"/>
</dbReference>
<dbReference type="Pfam" id="PF07859">
    <property type="entry name" value="Abhydrolase_3"/>
    <property type="match status" value="1"/>
</dbReference>
<keyword evidence="4" id="KW-1185">Reference proteome</keyword>
<evidence type="ECO:0000256" key="1">
    <source>
        <dbReference type="ARBA" id="ARBA00022801"/>
    </source>
</evidence>
<organism evidence="3 4">
    <name type="scientific">Clohesyomyces aquaticus</name>
    <dbReference type="NCBI Taxonomy" id="1231657"/>
    <lineage>
        <taxon>Eukaryota</taxon>
        <taxon>Fungi</taxon>
        <taxon>Dikarya</taxon>
        <taxon>Ascomycota</taxon>
        <taxon>Pezizomycotina</taxon>
        <taxon>Dothideomycetes</taxon>
        <taxon>Pleosporomycetidae</taxon>
        <taxon>Pleosporales</taxon>
        <taxon>Lindgomycetaceae</taxon>
        <taxon>Clohesyomyces</taxon>
    </lineage>
</organism>
<reference evidence="3 4" key="1">
    <citation type="submission" date="2016-07" db="EMBL/GenBank/DDBJ databases">
        <title>Pervasive Adenine N6-methylation of Active Genes in Fungi.</title>
        <authorList>
            <consortium name="DOE Joint Genome Institute"/>
            <person name="Mondo S.J."/>
            <person name="Dannebaum R.O."/>
            <person name="Kuo R.C."/>
            <person name="Labutti K."/>
            <person name="Haridas S."/>
            <person name="Kuo A."/>
            <person name="Salamov A."/>
            <person name="Ahrendt S.R."/>
            <person name="Lipzen A."/>
            <person name="Sullivan W."/>
            <person name="Andreopoulos W.B."/>
            <person name="Clum A."/>
            <person name="Lindquist E."/>
            <person name="Daum C."/>
            <person name="Ramamoorthy G.K."/>
            <person name="Gryganskyi A."/>
            <person name="Culley D."/>
            <person name="Magnuson J.K."/>
            <person name="James T.Y."/>
            <person name="O'Malley M.A."/>
            <person name="Stajich J.E."/>
            <person name="Spatafora J.W."/>
            <person name="Visel A."/>
            <person name="Grigoriev I.V."/>
        </authorList>
    </citation>
    <scope>NUCLEOTIDE SEQUENCE [LARGE SCALE GENOMIC DNA]</scope>
    <source>
        <strain evidence="3 4">CBS 115471</strain>
    </source>
</reference>
<dbReference type="InterPro" id="IPR050300">
    <property type="entry name" value="GDXG_lipolytic_enzyme"/>
</dbReference>
<protein>
    <submittedName>
        <fullName evidence="3">Alpha/Beta hydrolase protein</fullName>
    </submittedName>
</protein>
<gene>
    <name evidence="3" type="ORF">BCR34DRAFT_601729</name>
</gene>
<name>A0A1Y1ZLB7_9PLEO</name>
<dbReference type="OrthoDB" id="2152029at2759"/>
<dbReference type="PANTHER" id="PTHR48081">
    <property type="entry name" value="AB HYDROLASE SUPERFAMILY PROTEIN C4A8.06C"/>
    <property type="match status" value="1"/>
</dbReference>
<dbReference type="PANTHER" id="PTHR48081:SF8">
    <property type="entry name" value="ALPHA_BETA HYDROLASE FOLD-3 DOMAIN-CONTAINING PROTEIN-RELATED"/>
    <property type="match status" value="1"/>
</dbReference>
<sequence length="378" mass="41512">MAILTCQPFKGIYALIAIGIELLRLPIWLVKYLTSYGRQHPEWSYRQAVSIRIFKAACHHLSAIQVKTPLPLTPGNEKERFVVIKAAPTSYFKGPLAPNEHVKPVDIGATWYPAPLTASSDTSAITVVFHIHGGAYVLGDGRQTDSGYFMSKLLKHTPATHAFVPQYRLSTLPASATSNPFPAALQDALTGYVYLINELKISPKNIILSGDSAGGNASIALLRYLSEHGSDLNIPSPSAAWLWSPWLDLLYSTTDDFVRTNKNYNTDFLPGNFTQWGSFAYAGLAGKEILKSPYISQKGHPFKTDVPLWVTAGGAEVLFFDDKAWAEDMEKHGNDVTFYREPTAPHDVLLIGANLGFDKEASACAKRAGEWLKGARKA</sequence>
<dbReference type="EMBL" id="MCFA01000066">
    <property type="protein sequence ID" value="ORY10974.1"/>
    <property type="molecule type" value="Genomic_DNA"/>
</dbReference>
<dbReference type="SUPFAM" id="SSF53474">
    <property type="entry name" value="alpha/beta-Hydrolases"/>
    <property type="match status" value="1"/>
</dbReference>
<proteinExistence type="predicted"/>
<dbReference type="Gene3D" id="3.40.50.1820">
    <property type="entry name" value="alpha/beta hydrolase"/>
    <property type="match status" value="1"/>
</dbReference>
<evidence type="ECO:0000313" key="3">
    <source>
        <dbReference type="EMBL" id="ORY10974.1"/>
    </source>
</evidence>
<dbReference type="STRING" id="1231657.A0A1Y1ZLB7"/>
<dbReference type="Proteomes" id="UP000193144">
    <property type="component" value="Unassembled WGS sequence"/>
</dbReference>
<dbReference type="GO" id="GO:0016787">
    <property type="term" value="F:hydrolase activity"/>
    <property type="evidence" value="ECO:0007669"/>
    <property type="project" value="UniProtKB-KW"/>
</dbReference>
<dbReference type="AlphaFoldDB" id="A0A1Y1ZLB7"/>
<dbReference type="InterPro" id="IPR013094">
    <property type="entry name" value="AB_hydrolase_3"/>
</dbReference>
<keyword evidence="1 3" id="KW-0378">Hydrolase</keyword>
<evidence type="ECO:0000259" key="2">
    <source>
        <dbReference type="Pfam" id="PF07859"/>
    </source>
</evidence>